<proteinExistence type="predicted"/>
<dbReference type="AlphaFoldDB" id="A0A101HUP1"/>
<gene>
    <name evidence="2" type="ORF">XD97_0124</name>
</gene>
<protein>
    <submittedName>
        <fullName evidence="2">Uncharacterized protein</fullName>
    </submittedName>
</protein>
<reference evidence="3" key="1">
    <citation type="journal article" date="2015" name="MBio">
        <title>Genome-Resolved Metagenomic Analysis Reveals Roles for Candidate Phyla and Other Microbial Community Members in Biogeochemical Transformations in Oil Reservoirs.</title>
        <authorList>
            <person name="Hu P."/>
            <person name="Tom L."/>
            <person name="Singh A."/>
            <person name="Thomas B.C."/>
            <person name="Baker B.J."/>
            <person name="Piceno Y.M."/>
            <person name="Andersen G.L."/>
            <person name="Banfield J.F."/>
        </authorList>
    </citation>
    <scope>NUCLEOTIDE SEQUENCE [LARGE SCALE GENOMIC DNA]</scope>
</reference>
<evidence type="ECO:0000256" key="1">
    <source>
        <dbReference type="SAM" id="MobiDB-lite"/>
    </source>
</evidence>
<name>A0A101HUP1_9FIRM</name>
<sequence length="93" mass="10115">MKRLLNPLLLLMASAPEADKKLDLLMYALQATNESVKNIKNGIDTFQATLVKMASNEPGPDREDDTTASEKTETPPEPDPAIKMPSASDFPGQ</sequence>
<evidence type="ECO:0000313" key="2">
    <source>
        <dbReference type="EMBL" id="KUK83672.1"/>
    </source>
</evidence>
<dbReference type="EMBL" id="LGGS01000020">
    <property type="protein sequence ID" value="KUK83672.1"/>
    <property type="molecule type" value="Genomic_DNA"/>
</dbReference>
<accession>A0A101HUP1</accession>
<evidence type="ECO:0000313" key="3">
    <source>
        <dbReference type="Proteomes" id="UP000054705"/>
    </source>
</evidence>
<dbReference type="Proteomes" id="UP000054705">
    <property type="component" value="Unassembled WGS sequence"/>
</dbReference>
<organism evidence="2 3">
    <name type="scientific">Pelotomaculum thermopropionicum</name>
    <dbReference type="NCBI Taxonomy" id="110500"/>
    <lineage>
        <taxon>Bacteria</taxon>
        <taxon>Bacillati</taxon>
        <taxon>Bacillota</taxon>
        <taxon>Clostridia</taxon>
        <taxon>Eubacteriales</taxon>
        <taxon>Desulfotomaculaceae</taxon>
        <taxon>Pelotomaculum</taxon>
    </lineage>
</organism>
<comment type="caution">
    <text evidence="2">The sequence shown here is derived from an EMBL/GenBank/DDBJ whole genome shotgun (WGS) entry which is preliminary data.</text>
</comment>
<feature type="region of interest" description="Disordered" evidence="1">
    <location>
        <begin position="54"/>
        <end position="93"/>
    </location>
</feature>